<dbReference type="OrthoDB" id="26184at2759"/>
<dbReference type="AlphaFoldDB" id="A0A9P6DSC6"/>
<keyword evidence="15" id="KW-1185">Reference proteome</keyword>
<evidence type="ECO:0000256" key="8">
    <source>
        <dbReference type="ARBA" id="ARBA00029433"/>
    </source>
</evidence>
<dbReference type="GO" id="GO:0000329">
    <property type="term" value="C:fungal-type vacuole membrane"/>
    <property type="evidence" value="ECO:0007669"/>
    <property type="project" value="UniProtKB-UniRule"/>
</dbReference>
<dbReference type="InterPro" id="IPR024763">
    <property type="entry name" value="VPS11_C"/>
</dbReference>
<dbReference type="SUPFAM" id="SSF57850">
    <property type="entry name" value="RING/U-box"/>
    <property type="match status" value="1"/>
</dbReference>
<dbReference type="InterPro" id="IPR057307">
    <property type="entry name" value="PEP5_VPS11_N"/>
</dbReference>
<dbReference type="InterPro" id="IPR036322">
    <property type="entry name" value="WD40_repeat_dom_sf"/>
</dbReference>
<evidence type="ECO:0000313" key="15">
    <source>
        <dbReference type="Proteomes" id="UP000886523"/>
    </source>
</evidence>
<comment type="subunit">
    <text evidence="9">Component of the homotypic vacuole fusion and vacuole protein sorting (HOPS) complex. Component of the class C core vacuole/endosome tethering (CORVET) complex.</text>
</comment>
<dbReference type="CDD" id="cd16688">
    <property type="entry name" value="RING-H2_Vps11"/>
    <property type="match status" value="1"/>
</dbReference>
<evidence type="ECO:0000256" key="10">
    <source>
        <dbReference type="PROSITE-ProRule" id="PRU00175"/>
    </source>
</evidence>
<keyword evidence="7 9" id="KW-0472">Membrane</keyword>
<sequence length="1085" mass="120265">MAAAASAAPAGRQFTFFQPVQVKDAHDAASGPDIFRSVGEISSMTPSSFGVLVADIHGSIHILNRAFESTQNWQAHVNGRVTHMIEHKAILVTLGEVEMSRLPLLQIWDLEHKDKKTGVPLLLRSAKVQHGNKPHPISTIALSSSLSHLAIGLGDGTVLLYRHLDQYLFSGSNALSALPKAKVVHESPTEPVTGLGFREPLPSSSDKAEREHLYLFITTTNRVLSYLAAGKGSGIPAVVVNEVGCGLGCAAMDHRTREMAIARDEAIYMCKSDGLGACYAIEWPKISITSFRHYLVIVSPPFFPSSASTSATVRNYVARAPNPTTATQTDVSKVTIFDLENKFIAYSESTFTEGVRSVICDQENIYILGNDGKFFRMEEKSTSQKLSILFSKSQYVLALSLARSDGLEDSNIAAIHRQYGDHLYLKGDFDGAIQHLLTTVFVHLFQFLDAQRIHNLATYLQELHARGLANSDHTTLLLNTYTKLRDVSRLDTFIKAESVRFRGSDSAKGKHLKDELPFDLETAIRVCRQAGYFEHAVYLAKKYERHEDYLRIQIEDTGNIKDALAYLRELGLDAAAINLVKYGRIMLSKLPQETTQLLVEVCSGTSPGLSSPVNPPEPINGMNGTVAHSRGPSSALPYLSYLTYNRSSTTESPNPNSDQITVSSALPNAVESAPNEPLPPRALAVAEQLTHSESTIPSSPTVPSKPPPVKRPAPSQYFAHFVHHPQFFIQFLEAVAFNRWGQRIDLDSPVTTTTTARASPPLSGPDDKSDQRAVWNTLLELYLISSQEANADKDTSVILRKKAMHVLQNEKDLPYDATHALIVCSTHSFTEGLVLLWEKMDMYEDVLRFWMDRSERAYREVPSETDSSPEEASARVVAYLDLYGPAHPHLYPLVLRFLTSSPALLSRHTADLANVLDHINREKIIPPVGVIQILSRNEVASVGLVKDWLMTRIAESRDEVDADRQLIESYRGETRVKLKEIAELSDPEHPRVFHVTRCSSCHGQLDLPAVHFMCNHSYHQRCLAEHETECPNCARDHGLIREIRRENKQFAAQHDLFLYNVEREGFSAIASAFSKGIIGVGVADG</sequence>
<feature type="region of interest" description="Disordered" evidence="12">
    <location>
        <begin position="686"/>
        <end position="711"/>
    </location>
</feature>
<keyword evidence="9" id="KW-0808">Transferase</keyword>
<dbReference type="PROSITE" id="PS50236">
    <property type="entry name" value="CHCR"/>
    <property type="match status" value="1"/>
</dbReference>
<comment type="caution">
    <text evidence="14">The sequence shown here is derived from an EMBL/GenBank/DDBJ whole genome shotgun (WGS) entry which is preliminary data.</text>
</comment>
<dbReference type="Pfam" id="PF23356">
    <property type="entry name" value="TPR_PEP5_VPS11"/>
    <property type="match status" value="2"/>
</dbReference>
<dbReference type="InterPro" id="IPR016528">
    <property type="entry name" value="VPS11"/>
</dbReference>
<evidence type="ECO:0000259" key="13">
    <source>
        <dbReference type="PROSITE" id="PS50089"/>
    </source>
</evidence>
<keyword evidence="5" id="KW-0862">Zinc</keyword>
<dbReference type="PANTHER" id="PTHR23323:SF24">
    <property type="entry name" value="VACUOLAR PROTEIN SORTING-ASSOCIATED PROTEIN 11 HOMOLOG"/>
    <property type="match status" value="1"/>
</dbReference>
<dbReference type="EMBL" id="MU129037">
    <property type="protein sequence ID" value="KAF9509348.1"/>
    <property type="molecule type" value="Genomic_DNA"/>
</dbReference>
<feature type="domain" description="RING-type" evidence="13">
    <location>
        <begin position="998"/>
        <end position="1033"/>
    </location>
</feature>
<evidence type="ECO:0000256" key="3">
    <source>
        <dbReference type="ARBA" id="ARBA00022723"/>
    </source>
</evidence>
<evidence type="ECO:0000256" key="6">
    <source>
        <dbReference type="ARBA" id="ARBA00022927"/>
    </source>
</evidence>
<keyword evidence="6 9" id="KW-0653">Protein transport</keyword>
<dbReference type="GO" id="GO:0061630">
    <property type="term" value="F:ubiquitin protein ligase activity"/>
    <property type="evidence" value="ECO:0007669"/>
    <property type="project" value="UniProtKB-EC"/>
</dbReference>
<dbReference type="GO" id="GO:0030674">
    <property type="term" value="F:protein-macromolecule adaptor activity"/>
    <property type="evidence" value="ECO:0007669"/>
    <property type="project" value="TreeGrafter"/>
</dbReference>
<accession>A0A9P6DSC6</accession>
<dbReference type="PANTHER" id="PTHR23323">
    <property type="entry name" value="VACUOLAR PROTEIN SORTING-ASSOCIATED PROTEIN"/>
    <property type="match status" value="1"/>
</dbReference>
<evidence type="ECO:0000256" key="11">
    <source>
        <dbReference type="PROSITE-ProRule" id="PRU01006"/>
    </source>
</evidence>
<dbReference type="Pfam" id="PF17122">
    <property type="entry name" value="zf-C3H2C3"/>
    <property type="match status" value="1"/>
</dbReference>
<dbReference type="Pfam" id="PF12451">
    <property type="entry name" value="VPS11_C"/>
    <property type="match status" value="1"/>
</dbReference>
<evidence type="ECO:0000256" key="9">
    <source>
        <dbReference type="PIRNR" id="PIRNR007860"/>
    </source>
</evidence>
<dbReference type="Proteomes" id="UP000886523">
    <property type="component" value="Unassembled WGS sequence"/>
</dbReference>
<organism evidence="14 15">
    <name type="scientific">Hydnum rufescens UP504</name>
    <dbReference type="NCBI Taxonomy" id="1448309"/>
    <lineage>
        <taxon>Eukaryota</taxon>
        <taxon>Fungi</taxon>
        <taxon>Dikarya</taxon>
        <taxon>Basidiomycota</taxon>
        <taxon>Agaricomycotina</taxon>
        <taxon>Agaricomycetes</taxon>
        <taxon>Cantharellales</taxon>
        <taxon>Hydnaceae</taxon>
        <taxon>Hydnum</taxon>
    </lineage>
</organism>
<dbReference type="PROSITE" id="PS50089">
    <property type="entry name" value="ZF_RING_2"/>
    <property type="match status" value="1"/>
</dbReference>
<dbReference type="GO" id="GO:0007033">
    <property type="term" value="P:vacuole organization"/>
    <property type="evidence" value="ECO:0007669"/>
    <property type="project" value="TreeGrafter"/>
</dbReference>
<comment type="similarity">
    <text evidence="1 9">Belongs to the VPS11 family.</text>
</comment>
<comment type="catalytic activity">
    <reaction evidence="9">
        <text>S-ubiquitinyl-[E2 ubiquitin-conjugating enzyme]-L-cysteine + [acceptor protein]-L-lysine = [E2 ubiquitin-conjugating enzyme]-L-cysteine + N(6)-ubiquitinyl-[acceptor protein]-L-lysine.</text>
        <dbReference type="EC" id="2.3.2.27"/>
    </reaction>
</comment>
<feature type="compositionally biased region" description="Low complexity" evidence="12">
    <location>
        <begin position="692"/>
        <end position="702"/>
    </location>
</feature>
<evidence type="ECO:0000256" key="7">
    <source>
        <dbReference type="ARBA" id="ARBA00023136"/>
    </source>
</evidence>
<name>A0A9P6DSC6_9AGAM</name>
<dbReference type="InterPro" id="IPR001841">
    <property type="entry name" value="Znf_RING"/>
</dbReference>
<keyword evidence="9" id="KW-0833">Ubl conjugation pathway</keyword>
<evidence type="ECO:0000256" key="5">
    <source>
        <dbReference type="ARBA" id="ARBA00022833"/>
    </source>
</evidence>
<dbReference type="Pfam" id="PF23341">
    <property type="entry name" value="PEP5_VPS11_N"/>
    <property type="match status" value="1"/>
</dbReference>
<dbReference type="SUPFAM" id="SSF50978">
    <property type="entry name" value="WD40 repeat-like"/>
    <property type="match status" value="1"/>
</dbReference>
<dbReference type="InterPro" id="IPR000547">
    <property type="entry name" value="Clathrin_H-chain/VPS_repeat"/>
</dbReference>
<evidence type="ECO:0000256" key="4">
    <source>
        <dbReference type="ARBA" id="ARBA00022771"/>
    </source>
</evidence>
<dbReference type="GO" id="GO:0048284">
    <property type="term" value="P:organelle fusion"/>
    <property type="evidence" value="ECO:0007669"/>
    <property type="project" value="TreeGrafter"/>
</dbReference>
<comment type="subcellular location">
    <subcellularLocation>
        <location evidence="8">Endomembrane system</location>
        <topology evidence="8">Peripheral membrane protein</topology>
        <orientation evidence="8">Cytoplasmic side</orientation>
    </subcellularLocation>
    <subcellularLocation>
        <location evidence="9">Vacuole membrane</location>
        <topology evidence="9">Peripheral membrane protein</topology>
        <orientation evidence="9">Cytoplasmic side</orientation>
    </subcellularLocation>
</comment>
<keyword evidence="9" id="KW-0926">Vacuole</keyword>
<dbReference type="PIRSF" id="PIRSF007860">
    <property type="entry name" value="VPS11"/>
    <property type="match status" value="1"/>
</dbReference>
<evidence type="ECO:0000256" key="2">
    <source>
        <dbReference type="ARBA" id="ARBA00022448"/>
    </source>
</evidence>
<keyword evidence="2 9" id="KW-0813">Transport</keyword>
<evidence type="ECO:0000313" key="14">
    <source>
        <dbReference type="EMBL" id="KAF9509348.1"/>
    </source>
</evidence>
<evidence type="ECO:0000256" key="1">
    <source>
        <dbReference type="ARBA" id="ARBA00007070"/>
    </source>
</evidence>
<evidence type="ECO:0000256" key="12">
    <source>
        <dbReference type="SAM" id="MobiDB-lite"/>
    </source>
</evidence>
<dbReference type="InterPro" id="IPR057308">
    <property type="entry name" value="CHCR_PEP5_VPS11"/>
</dbReference>
<keyword evidence="3" id="KW-0479">Metal-binding</keyword>
<gene>
    <name evidence="14" type="ORF">BS47DRAFT_1488010</name>
</gene>
<dbReference type="EC" id="2.3.2.27" evidence="9"/>
<feature type="region of interest" description="Disordered" evidence="12">
    <location>
        <begin position="750"/>
        <end position="770"/>
    </location>
</feature>
<reference evidence="14" key="1">
    <citation type="journal article" date="2020" name="Nat. Commun.">
        <title>Large-scale genome sequencing of mycorrhizal fungi provides insights into the early evolution of symbiotic traits.</title>
        <authorList>
            <person name="Miyauchi S."/>
            <person name="Kiss E."/>
            <person name="Kuo A."/>
            <person name="Drula E."/>
            <person name="Kohler A."/>
            <person name="Sanchez-Garcia M."/>
            <person name="Morin E."/>
            <person name="Andreopoulos B."/>
            <person name="Barry K.W."/>
            <person name="Bonito G."/>
            <person name="Buee M."/>
            <person name="Carver A."/>
            <person name="Chen C."/>
            <person name="Cichocki N."/>
            <person name="Clum A."/>
            <person name="Culley D."/>
            <person name="Crous P.W."/>
            <person name="Fauchery L."/>
            <person name="Girlanda M."/>
            <person name="Hayes R.D."/>
            <person name="Keri Z."/>
            <person name="LaButti K."/>
            <person name="Lipzen A."/>
            <person name="Lombard V."/>
            <person name="Magnuson J."/>
            <person name="Maillard F."/>
            <person name="Murat C."/>
            <person name="Nolan M."/>
            <person name="Ohm R.A."/>
            <person name="Pangilinan J."/>
            <person name="Pereira M.F."/>
            <person name="Perotto S."/>
            <person name="Peter M."/>
            <person name="Pfister S."/>
            <person name="Riley R."/>
            <person name="Sitrit Y."/>
            <person name="Stielow J.B."/>
            <person name="Szollosi G."/>
            <person name="Zifcakova L."/>
            <person name="Stursova M."/>
            <person name="Spatafora J.W."/>
            <person name="Tedersoo L."/>
            <person name="Vaario L.M."/>
            <person name="Yamada A."/>
            <person name="Yan M."/>
            <person name="Wang P."/>
            <person name="Xu J."/>
            <person name="Bruns T."/>
            <person name="Baldrian P."/>
            <person name="Vilgalys R."/>
            <person name="Dunand C."/>
            <person name="Henrissat B."/>
            <person name="Grigoriev I.V."/>
            <person name="Hibbett D."/>
            <person name="Nagy L.G."/>
            <person name="Martin F.M."/>
        </authorList>
    </citation>
    <scope>NUCLEOTIDE SEQUENCE</scope>
    <source>
        <strain evidence="14">UP504</strain>
    </source>
</reference>
<proteinExistence type="inferred from homology"/>
<dbReference type="GO" id="GO:0008270">
    <property type="term" value="F:zinc ion binding"/>
    <property type="evidence" value="ECO:0007669"/>
    <property type="project" value="UniProtKB-KW"/>
</dbReference>
<feature type="repeat" description="CHCR" evidence="11">
    <location>
        <begin position="429"/>
        <end position="595"/>
    </location>
</feature>
<dbReference type="GO" id="GO:0033263">
    <property type="term" value="C:CORVET complex"/>
    <property type="evidence" value="ECO:0007669"/>
    <property type="project" value="UniProtKB-UniRule"/>
</dbReference>
<protein>
    <recommendedName>
        <fullName evidence="9">E3 ubiquitin-protein ligase PEP5</fullName>
        <ecNumber evidence="9">2.3.2.27</ecNumber>
    </recommendedName>
</protein>
<dbReference type="GO" id="GO:0030897">
    <property type="term" value="C:HOPS complex"/>
    <property type="evidence" value="ECO:0007669"/>
    <property type="project" value="UniProtKB-UniRule"/>
</dbReference>
<dbReference type="GO" id="GO:0006904">
    <property type="term" value="P:vesicle docking involved in exocytosis"/>
    <property type="evidence" value="ECO:0007669"/>
    <property type="project" value="TreeGrafter"/>
</dbReference>
<dbReference type="GO" id="GO:0006886">
    <property type="term" value="P:intracellular protein transport"/>
    <property type="evidence" value="ECO:0007669"/>
    <property type="project" value="UniProtKB-UniRule"/>
</dbReference>
<keyword evidence="4 10" id="KW-0863">Zinc-finger</keyword>
<dbReference type="GO" id="GO:0007032">
    <property type="term" value="P:endosome organization"/>
    <property type="evidence" value="ECO:0007669"/>
    <property type="project" value="TreeGrafter"/>
</dbReference>